<reference evidence="2 3" key="2">
    <citation type="journal article" date="2018" name="Sci. Data">
        <title>The draft genome sequence of cork oak.</title>
        <authorList>
            <person name="Ramos A.M."/>
            <person name="Usie A."/>
            <person name="Barbosa P."/>
            <person name="Barros P.M."/>
            <person name="Capote T."/>
            <person name="Chaves I."/>
            <person name="Simoes F."/>
            <person name="Abreu I."/>
            <person name="Carrasquinho I."/>
            <person name="Faro C."/>
            <person name="Guimaraes J.B."/>
            <person name="Mendonca D."/>
            <person name="Nobrega F."/>
            <person name="Rodrigues L."/>
            <person name="Saibo N.J.M."/>
            <person name="Varela M.C."/>
            <person name="Egas C."/>
            <person name="Matos J."/>
            <person name="Miguel C.M."/>
            <person name="Oliveira M.M."/>
            <person name="Ricardo C.P."/>
            <person name="Goncalves S."/>
        </authorList>
    </citation>
    <scope>NUCLEOTIDE SEQUENCE [LARGE SCALE GENOMIC DNA]</scope>
    <source>
        <strain evidence="3">cv. HL8</strain>
        <strain evidence="2">HL8</strain>
    </source>
</reference>
<organism evidence="2 3">
    <name type="scientific">Quercus suber</name>
    <name type="common">Cork oak</name>
    <dbReference type="NCBI Taxonomy" id="58331"/>
    <lineage>
        <taxon>Eukaryota</taxon>
        <taxon>Viridiplantae</taxon>
        <taxon>Streptophyta</taxon>
        <taxon>Embryophyta</taxon>
        <taxon>Tracheophyta</taxon>
        <taxon>Spermatophyta</taxon>
        <taxon>Magnoliopsida</taxon>
        <taxon>eudicotyledons</taxon>
        <taxon>Gunneridae</taxon>
        <taxon>Pentapetalae</taxon>
        <taxon>rosids</taxon>
        <taxon>fabids</taxon>
        <taxon>Fagales</taxon>
        <taxon>Fagaceae</taxon>
        <taxon>Quercus</taxon>
    </lineage>
</organism>
<gene>
    <name evidence="2" type="ORF">CFP56_023924</name>
    <name evidence="1" type="ORF">CFP56_023925</name>
</gene>
<keyword evidence="3" id="KW-1185">Reference proteome</keyword>
<proteinExistence type="predicted"/>
<sequence length="62" mass="6812">MKSMPRGFLHLSNKDGKTPGDIFMDTHNALVEDGGKWLSNTWNACSIPCGDGAKNLLGRRNH</sequence>
<dbReference type="EMBL" id="PKMF04000378">
    <property type="protein sequence ID" value="KAK7835004.1"/>
    <property type="molecule type" value="Genomic_DNA"/>
</dbReference>
<dbReference type="EMBL" id="PKMF04000378">
    <property type="protein sequence ID" value="KAK7835005.1"/>
    <property type="molecule type" value="Genomic_DNA"/>
</dbReference>
<protein>
    <submittedName>
        <fullName evidence="2">Uncharacterized protein</fullName>
    </submittedName>
</protein>
<reference evidence="2" key="1">
    <citation type="submission" date="2017-12" db="EMBL/GenBank/DDBJ databases">
        <authorList>
            <person name="Barbosa P."/>
            <person name="Usie A."/>
            <person name="Ramos A.M."/>
        </authorList>
    </citation>
    <scope>NUCLEOTIDE SEQUENCE</scope>
    <source>
        <strain evidence="2">HL8</strain>
        <tissue evidence="2">Leaves</tissue>
    </source>
</reference>
<comment type="caution">
    <text evidence="2">The sequence shown here is derived from an EMBL/GenBank/DDBJ whole genome shotgun (WGS) entry which is preliminary data.</text>
</comment>
<evidence type="ECO:0000313" key="1">
    <source>
        <dbReference type="EMBL" id="KAK7835004.1"/>
    </source>
</evidence>
<dbReference type="Proteomes" id="UP000237347">
    <property type="component" value="Unassembled WGS sequence"/>
</dbReference>
<accession>A0AAW0K8G3</accession>
<evidence type="ECO:0000313" key="2">
    <source>
        <dbReference type="EMBL" id="KAK7835005.1"/>
    </source>
</evidence>
<dbReference type="AlphaFoldDB" id="A0AAW0K8G3"/>
<reference evidence="2" key="3">
    <citation type="submission" date="2023-07" db="EMBL/GenBank/DDBJ databases">
        <title>An improved reference 1 genome and first organelle genomes of Quercus suber.</title>
        <authorList>
            <consortium name="Genosuber Consortium"/>
            <person name="Usie A."/>
            <person name="Serra O."/>
            <person name="Barros P."/>
        </authorList>
    </citation>
    <scope>NUCLEOTIDE SEQUENCE</scope>
    <source>
        <strain evidence="2">HL8</strain>
        <tissue evidence="2">Leaves</tissue>
    </source>
</reference>
<evidence type="ECO:0000313" key="3">
    <source>
        <dbReference type="Proteomes" id="UP000237347"/>
    </source>
</evidence>
<name>A0AAW0K8G3_QUESU</name>